<dbReference type="PROSITE" id="PS50238">
    <property type="entry name" value="RHOGAP"/>
    <property type="match status" value="1"/>
</dbReference>
<feature type="compositionally biased region" description="Basic and acidic residues" evidence="2">
    <location>
        <begin position="392"/>
        <end position="411"/>
    </location>
</feature>
<feature type="region of interest" description="Disordered" evidence="2">
    <location>
        <begin position="391"/>
        <end position="435"/>
    </location>
</feature>
<reference evidence="4" key="1">
    <citation type="submission" date="2021-03" db="EMBL/GenBank/DDBJ databases">
        <authorList>
            <person name="Bekaert M."/>
        </authorList>
    </citation>
    <scope>NUCLEOTIDE SEQUENCE</scope>
</reference>
<proteinExistence type="predicted"/>
<dbReference type="Gene3D" id="1.10.555.10">
    <property type="entry name" value="Rho GTPase activation protein"/>
    <property type="match status" value="1"/>
</dbReference>
<gene>
    <name evidence="4" type="ORF">MEDL_18389</name>
</gene>
<sequence length="964" mass="108190">MTVHGQQEKPYTHQNGFVSKMVYPDSETMMNRSWNGYMFHVSPLSLPNGNIATPQKAHGPPKFSNEMRANFSMSYDGDESSQFDSLDSETEYVTLDNNYFLRTFSPPSRHLSILDFKRNELNDNKTNSLTRQSHSQSLISVKSPLKDRKWQKKSLRKLATNIGAVLSLSPRGGESLRRFPEEYVPVKRERSKSVGDIVENAKYEKEDSIELCLSDDDDNDDFGFINYPKCSSSLSLAMNKTKSPSSTHKILPKRFRSKTRPVPVVNTTLWSPEGNCCWCNVSGRKVVLKPSSLLQLTNAERLALQKIVLSKLQALDLGCSITIPKESPDTKRKRKVLAFKKSHSANLGALIDKIHDTKDKENKDSQPVGLVFGIPLAKCIANDNELRKRRAATKEKANDGDIVITRRDQRKSSSSSHGSLDNYTQNGGSTLSPDKLTRCAASSDSLSESDCSRHTTNSSLVDALSLSTSSRQGSLLTDTLPNVSSDSPQVPHIVNCCFKHIETYGLRVLGIFRVGASKKRVKQIRDEFDSGKDVHLDDSHSPHDVGALLKVYFRDLPDPLLTRDLYTPFVATRKLSSRENQSAAMQYLVALLPTSSRDTLQSLLNFLAKVVQHSTDTLEADGETLPGNKMDAHNLATLFGPNILRKTKGSEKEFNVESVERLEESKEVIEVVKDMIENYDKMFEVPAILRDEVLRLLLETDPDTADHLLKSFGCDVSIEPDPDTTSSSIYDDSDTASIPRSPCSEAELNPQRQYDHTPLRNSKSEEVMTPRTRRRFFFLSGNDNKTEKNDNNNTEKERPQFRLDRSPSPQPLRTPRSARPPKVKITKETSSPAVVRRHRSNITDRPQSENLSNCLAIPKPQYSRQLSTSAINSQTNTSADENPVSGEGGQWMQPSSPSTPSTAGSTPRTPRAFSSRHRPLGLGGIPRMPRTPFANSDWERERWRQWELLAKENVDEKYEKETLV</sequence>
<dbReference type="GO" id="GO:0005096">
    <property type="term" value="F:GTPase activator activity"/>
    <property type="evidence" value="ECO:0007669"/>
    <property type="project" value="UniProtKB-KW"/>
</dbReference>
<feature type="compositionally biased region" description="Basic and acidic residues" evidence="2">
    <location>
        <begin position="753"/>
        <end position="768"/>
    </location>
</feature>
<feature type="region of interest" description="Disordered" evidence="2">
    <location>
        <begin position="720"/>
        <end position="853"/>
    </location>
</feature>
<dbReference type="Proteomes" id="UP000683360">
    <property type="component" value="Unassembled WGS sequence"/>
</dbReference>
<dbReference type="SUPFAM" id="SSF48350">
    <property type="entry name" value="GTPase activation domain, GAP"/>
    <property type="match status" value="1"/>
</dbReference>
<dbReference type="AlphaFoldDB" id="A0A8S3RAL3"/>
<comment type="caution">
    <text evidence="4">The sequence shown here is derived from an EMBL/GenBank/DDBJ whole genome shotgun (WGS) entry which is preliminary data.</text>
</comment>
<feature type="compositionally biased region" description="Low complexity" evidence="2">
    <location>
        <begin position="894"/>
        <end position="910"/>
    </location>
</feature>
<dbReference type="PANTHER" id="PTHR12635">
    <property type="entry name" value="RHO-GTPASE-ACTIVATING PROTEIN 6 FAMILY MEMBER"/>
    <property type="match status" value="1"/>
</dbReference>
<dbReference type="SMART" id="SM00324">
    <property type="entry name" value="RhoGAP"/>
    <property type="match status" value="1"/>
</dbReference>
<feature type="domain" description="Rho-GAP" evidence="3">
    <location>
        <begin position="474"/>
        <end position="683"/>
    </location>
</feature>
<dbReference type="PANTHER" id="PTHR12635:SF7">
    <property type="entry name" value="RHO GTPASE ACTIVATING PROTEIN 6-RELATED"/>
    <property type="match status" value="1"/>
</dbReference>
<feature type="compositionally biased region" description="Polar residues" evidence="2">
    <location>
        <begin position="843"/>
        <end position="853"/>
    </location>
</feature>
<dbReference type="InterPro" id="IPR008936">
    <property type="entry name" value="Rho_GTPase_activation_prot"/>
</dbReference>
<dbReference type="Pfam" id="PF00620">
    <property type="entry name" value="RhoGAP"/>
    <property type="match status" value="1"/>
</dbReference>
<keyword evidence="5" id="KW-1185">Reference proteome</keyword>
<evidence type="ECO:0000313" key="4">
    <source>
        <dbReference type="EMBL" id="CAG2203905.1"/>
    </source>
</evidence>
<keyword evidence="1" id="KW-0343">GTPase activation</keyword>
<feature type="region of interest" description="Disordered" evidence="2">
    <location>
        <begin position="865"/>
        <end position="933"/>
    </location>
</feature>
<feature type="compositionally biased region" description="Basic and acidic residues" evidence="2">
    <location>
        <begin position="784"/>
        <end position="805"/>
    </location>
</feature>
<dbReference type="OrthoDB" id="10024839at2759"/>
<evidence type="ECO:0000259" key="3">
    <source>
        <dbReference type="PROSITE" id="PS50238"/>
    </source>
</evidence>
<dbReference type="EMBL" id="CAJPWZ010000931">
    <property type="protein sequence ID" value="CAG2203905.1"/>
    <property type="molecule type" value="Genomic_DNA"/>
</dbReference>
<name>A0A8S3RAL3_MYTED</name>
<evidence type="ECO:0000313" key="5">
    <source>
        <dbReference type="Proteomes" id="UP000683360"/>
    </source>
</evidence>
<dbReference type="GO" id="GO:0007165">
    <property type="term" value="P:signal transduction"/>
    <property type="evidence" value="ECO:0007669"/>
    <property type="project" value="InterPro"/>
</dbReference>
<accession>A0A8S3RAL3</accession>
<evidence type="ECO:0000256" key="2">
    <source>
        <dbReference type="SAM" id="MobiDB-lite"/>
    </source>
</evidence>
<feature type="compositionally biased region" description="Polar residues" evidence="2">
    <location>
        <begin position="865"/>
        <end position="880"/>
    </location>
</feature>
<evidence type="ECO:0000256" key="1">
    <source>
        <dbReference type="ARBA" id="ARBA00022468"/>
    </source>
</evidence>
<dbReference type="InterPro" id="IPR000198">
    <property type="entry name" value="RhoGAP_dom"/>
</dbReference>
<feature type="compositionally biased region" description="Polar residues" evidence="2">
    <location>
        <begin position="412"/>
        <end position="432"/>
    </location>
</feature>
<organism evidence="4 5">
    <name type="scientific">Mytilus edulis</name>
    <name type="common">Blue mussel</name>
    <dbReference type="NCBI Taxonomy" id="6550"/>
    <lineage>
        <taxon>Eukaryota</taxon>
        <taxon>Metazoa</taxon>
        <taxon>Spiralia</taxon>
        <taxon>Lophotrochozoa</taxon>
        <taxon>Mollusca</taxon>
        <taxon>Bivalvia</taxon>
        <taxon>Autobranchia</taxon>
        <taxon>Pteriomorphia</taxon>
        <taxon>Mytilida</taxon>
        <taxon>Mytiloidea</taxon>
        <taxon>Mytilidae</taxon>
        <taxon>Mytilinae</taxon>
        <taxon>Mytilus</taxon>
    </lineage>
</organism>
<dbReference type="InterPro" id="IPR037863">
    <property type="entry name" value="RHOGAP6/36"/>
</dbReference>
<protein>
    <submittedName>
        <fullName evidence="4">ARHGAP6</fullName>
    </submittedName>
</protein>